<evidence type="ECO:0000313" key="1">
    <source>
        <dbReference type="EMBL" id="SQD79470.1"/>
    </source>
</evidence>
<reference evidence="2" key="1">
    <citation type="submission" date="2018-05" db="EMBL/GenBank/DDBJ databases">
        <authorList>
            <person name="Cea G.-C."/>
            <person name="William W."/>
        </authorList>
    </citation>
    <scope>NUCLEOTIDE SEQUENCE [LARGE SCALE GENOMIC DNA]</scope>
    <source>
        <strain evidence="2">DB21MT 5</strain>
    </source>
</reference>
<dbReference type="AlphaFoldDB" id="A0A330LRM4"/>
<dbReference type="RefSeq" id="WP_197713387.1">
    <property type="nucleotide sequence ID" value="NZ_LS483250.1"/>
</dbReference>
<sequence length="66" mass="7521">MNTAFGIAYLRKTIPMWLEESDNGLTFDFRVLLLTLQEDLILVNERIDLLTAKIKNNVATNPIGKN</sequence>
<keyword evidence="2" id="KW-1185">Reference proteome</keyword>
<name>A0A330LRM4_9GAMM</name>
<dbReference type="Proteomes" id="UP000250163">
    <property type="component" value="Chromosome MORIYA"/>
</dbReference>
<protein>
    <submittedName>
        <fullName evidence="1">Uncharacterized protein</fullName>
    </submittedName>
</protein>
<dbReference type="EMBL" id="LS483250">
    <property type="protein sequence ID" value="SQD79470.1"/>
    <property type="molecule type" value="Genomic_DNA"/>
</dbReference>
<accession>A0A330LRM4</accession>
<evidence type="ECO:0000313" key="2">
    <source>
        <dbReference type="Proteomes" id="UP000250163"/>
    </source>
</evidence>
<organism evidence="1 2">
    <name type="scientific">Moritella yayanosii</name>
    <dbReference type="NCBI Taxonomy" id="69539"/>
    <lineage>
        <taxon>Bacteria</taxon>
        <taxon>Pseudomonadati</taxon>
        <taxon>Pseudomonadota</taxon>
        <taxon>Gammaproteobacteria</taxon>
        <taxon>Alteromonadales</taxon>
        <taxon>Moritellaceae</taxon>
        <taxon>Moritella</taxon>
    </lineage>
</organism>
<gene>
    <name evidence="1" type="ORF">MORIYA_3012</name>
</gene>
<dbReference type="KEGG" id="mya:MORIYA_3012"/>
<proteinExistence type="predicted"/>